<evidence type="ECO:0000259" key="5">
    <source>
        <dbReference type="PROSITE" id="PS51077"/>
    </source>
</evidence>
<proteinExistence type="predicted"/>
<dbReference type="PANTHER" id="PTHR30136">
    <property type="entry name" value="HELIX-TURN-HELIX TRANSCRIPTIONAL REGULATOR, ICLR FAMILY"/>
    <property type="match status" value="1"/>
</dbReference>
<dbReference type="RefSeq" id="WP_241994012.1">
    <property type="nucleotide sequence ID" value="NZ_JABUHM010000010.1"/>
</dbReference>
<dbReference type="PANTHER" id="PTHR30136:SF24">
    <property type="entry name" value="HTH-TYPE TRANSCRIPTIONAL REPRESSOR ALLR"/>
    <property type="match status" value="1"/>
</dbReference>
<keyword evidence="3" id="KW-0804">Transcription</keyword>
<feature type="region of interest" description="Disordered" evidence="4">
    <location>
        <begin position="1"/>
        <end position="22"/>
    </location>
</feature>
<organism evidence="7 8">
    <name type="scientific">Mesobacillus foraminis</name>
    <dbReference type="NCBI Taxonomy" id="279826"/>
    <lineage>
        <taxon>Bacteria</taxon>
        <taxon>Bacillati</taxon>
        <taxon>Bacillota</taxon>
        <taxon>Bacilli</taxon>
        <taxon>Bacillales</taxon>
        <taxon>Bacillaceae</taxon>
        <taxon>Mesobacillus</taxon>
    </lineage>
</organism>
<dbReference type="SUPFAM" id="SSF46785">
    <property type="entry name" value="Winged helix' DNA-binding domain"/>
    <property type="match status" value="1"/>
</dbReference>
<dbReference type="InterPro" id="IPR036388">
    <property type="entry name" value="WH-like_DNA-bd_sf"/>
</dbReference>
<comment type="caution">
    <text evidence="7">The sequence shown here is derived from an EMBL/GenBank/DDBJ whole genome shotgun (WGS) entry which is preliminary data.</text>
</comment>
<dbReference type="Gene3D" id="3.30.450.40">
    <property type="match status" value="1"/>
</dbReference>
<feature type="compositionally biased region" description="Basic and acidic residues" evidence="4">
    <location>
        <begin position="1"/>
        <end position="18"/>
    </location>
</feature>
<dbReference type="SUPFAM" id="SSF55781">
    <property type="entry name" value="GAF domain-like"/>
    <property type="match status" value="1"/>
</dbReference>
<keyword evidence="1" id="KW-0805">Transcription regulation</keyword>
<dbReference type="PROSITE" id="PS51077">
    <property type="entry name" value="HTH_ICLR"/>
    <property type="match status" value="1"/>
</dbReference>
<dbReference type="Gene3D" id="1.10.10.10">
    <property type="entry name" value="Winged helix-like DNA-binding domain superfamily/Winged helix DNA-binding domain"/>
    <property type="match status" value="1"/>
</dbReference>
<dbReference type="Proteomes" id="UP000295689">
    <property type="component" value="Unassembled WGS sequence"/>
</dbReference>
<dbReference type="InterPro" id="IPR036390">
    <property type="entry name" value="WH_DNA-bd_sf"/>
</dbReference>
<accession>A0A4R2B4M4</accession>
<dbReference type="AlphaFoldDB" id="A0A4R2B4M4"/>
<evidence type="ECO:0000256" key="1">
    <source>
        <dbReference type="ARBA" id="ARBA00023015"/>
    </source>
</evidence>
<dbReference type="InterPro" id="IPR029016">
    <property type="entry name" value="GAF-like_dom_sf"/>
</dbReference>
<keyword evidence="2" id="KW-0238">DNA-binding</keyword>
<dbReference type="Pfam" id="PF01614">
    <property type="entry name" value="IclR_C"/>
    <property type="match status" value="1"/>
</dbReference>
<dbReference type="Pfam" id="PF09339">
    <property type="entry name" value="HTH_IclR"/>
    <property type="match status" value="1"/>
</dbReference>
<evidence type="ECO:0000313" key="7">
    <source>
        <dbReference type="EMBL" id="TCN21135.1"/>
    </source>
</evidence>
<evidence type="ECO:0000313" key="8">
    <source>
        <dbReference type="Proteomes" id="UP000295689"/>
    </source>
</evidence>
<feature type="domain" description="HTH iclR-type" evidence="5">
    <location>
        <begin position="23"/>
        <end position="85"/>
    </location>
</feature>
<sequence length="271" mass="30235">MKDMKKNSELQNKEKTKQENTSVQAVGRALSLLQIVAESSNSISIGDLVEKSNMNRTTVWRLIGTLENYGFVERDPLTKGYQLGISANRLSAQATNHYGSLIRRARNSMEKLRDETQETVLLSVPKHYGTLTVDQIDPVHSVRLVDYVNAHLPLHCTSNGKLLLSLLPSEELDIILGQPLEKVTPFTITNPDELLEEIQIVRRRGIATSVGELDENENGISAPIFDQRNNLIAFISVCGPSFRFTKEKMLALSDRIISATQEITKHLALGN</sequence>
<evidence type="ECO:0000256" key="4">
    <source>
        <dbReference type="SAM" id="MobiDB-lite"/>
    </source>
</evidence>
<evidence type="ECO:0000259" key="6">
    <source>
        <dbReference type="PROSITE" id="PS51078"/>
    </source>
</evidence>
<protein>
    <submittedName>
        <fullName evidence="7">IclR family transcriptional regulator</fullName>
    </submittedName>
</protein>
<gene>
    <name evidence="7" type="ORF">EV146_11359</name>
</gene>
<keyword evidence="8" id="KW-1185">Reference proteome</keyword>
<dbReference type="InterPro" id="IPR014757">
    <property type="entry name" value="Tscrpt_reg_IclR_C"/>
</dbReference>
<dbReference type="GO" id="GO:0003700">
    <property type="term" value="F:DNA-binding transcription factor activity"/>
    <property type="evidence" value="ECO:0007669"/>
    <property type="project" value="TreeGrafter"/>
</dbReference>
<name>A0A4R2B4M4_9BACI</name>
<dbReference type="InterPro" id="IPR050707">
    <property type="entry name" value="HTH_MetabolicPath_Reg"/>
</dbReference>
<dbReference type="GO" id="GO:0003677">
    <property type="term" value="F:DNA binding"/>
    <property type="evidence" value="ECO:0007669"/>
    <property type="project" value="UniProtKB-KW"/>
</dbReference>
<evidence type="ECO:0000256" key="3">
    <source>
        <dbReference type="ARBA" id="ARBA00023163"/>
    </source>
</evidence>
<dbReference type="GO" id="GO:0045892">
    <property type="term" value="P:negative regulation of DNA-templated transcription"/>
    <property type="evidence" value="ECO:0007669"/>
    <property type="project" value="TreeGrafter"/>
</dbReference>
<dbReference type="PROSITE" id="PS51078">
    <property type="entry name" value="ICLR_ED"/>
    <property type="match status" value="1"/>
</dbReference>
<dbReference type="SMART" id="SM00346">
    <property type="entry name" value="HTH_ICLR"/>
    <property type="match status" value="1"/>
</dbReference>
<reference evidence="7 8" key="1">
    <citation type="journal article" date="2015" name="Stand. Genomic Sci.">
        <title>Genomic Encyclopedia of Bacterial and Archaeal Type Strains, Phase III: the genomes of soil and plant-associated and newly described type strains.</title>
        <authorList>
            <person name="Whitman W.B."/>
            <person name="Woyke T."/>
            <person name="Klenk H.P."/>
            <person name="Zhou Y."/>
            <person name="Lilburn T.G."/>
            <person name="Beck B.J."/>
            <person name="De Vos P."/>
            <person name="Vandamme P."/>
            <person name="Eisen J.A."/>
            <person name="Garrity G."/>
            <person name="Hugenholtz P."/>
            <person name="Kyrpides N.C."/>
        </authorList>
    </citation>
    <scope>NUCLEOTIDE SEQUENCE [LARGE SCALE GENOMIC DNA]</scope>
    <source>
        <strain evidence="7 8">CV53</strain>
    </source>
</reference>
<dbReference type="EMBL" id="SLVV01000013">
    <property type="protein sequence ID" value="TCN21135.1"/>
    <property type="molecule type" value="Genomic_DNA"/>
</dbReference>
<dbReference type="InterPro" id="IPR005471">
    <property type="entry name" value="Tscrpt_reg_IclR_N"/>
</dbReference>
<feature type="domain" description="IclR-ED" evidence="6">
    <location>
        <begin position="86"/>
        <end position="269"/>
    </location>
</feature>
<evidence type="ECO:0000256" key="2">
    <source>
        <dbReference type="ARBA" id="ARBA00023125"/>
    </source>
</evidence>